<dbReference type="NCBIfam" id="NF033768">
    <property type="entry name" value="myxo_SS_tail"/>
    <property type="match status" value="1"/>
</dbReference>
<feature type="chain" id="PRO_5015648673" evidence="2">
    <location>
        <begin position="35"/>
        <end position="1183"/>
    </location>
</feature>
<dbReference type="Pfam" id="PF08487">
    <property type="entry name" value="VIT"/>
    <property type="match status" value="1"/>
</dbReference>
<dbReference type="SUPFAM" id="SSF48452">
    <property type="entry name" value="TPR-like"/>
    <property type="match status" value="1"/>
</dbReference>
<evidence type="ECO:0000256" key="1">
    <source>
        <dbReference type="SAM" id="MobiDB-lite"/>
    </source>
</evidence>
<dbReference type="EMBL" id="PVNK01000291">
    <property type="protein sequence ID" value="PRP90216.1"/>
    <property type="molecule type" value="Genomic_DNA"/>
</dbReference>
<dbReference type="SUPFAM" id="SSF74653">
    <property type="entry name" value="TolA/TonB C-terminal domain"/>
    <property type="match status" value="1"/>
</dbReference>
<organism evidence="4 5">
    <name type="scientific">Enhygromyxa salina</name>
    <dbReference type="NCBI Taxonomy" id="215803"/>
    <lineage>
        <taxon>Bacteria</taxon>
        <taxon>Pseudomonadati</taxon>
        <taxon>Myxococcota</taxon>
        <taxon>Polyangia</taxon>
        <taxon>Nannocystales</taxon>
        <taxon>Nannocystaceae</taxon>
        <taxon>Enhygromyxa</taxon>
    </lineage>
</organism>
<accession>A0A2S9XBJ3</accession>
<dbReference type="Gene3D" id="1.25.40.10">
    <property type="entry name" value="Tetratricopeptide repeat domain"/>
    <property type="match status" value="1"/>
</dbReference>
<evidence type="ECO:0000259" key="3">
    <source>
        <dbReference type="PROSITE" id="PS51468"/>
    </source>
</evidence>
<feature type="compositionally biased region" description="Basic residues" evidence="1">
    <location>
        <begin position="866"/>
        <end position="877"/>
    </location>
</feature>
<keyword evidence="5" id="KW-1185">Reference proteome</keyword>
<feature type="domain" description="VIT" evidence="3">
    <location>
        <begin position="70"/>
        <end position="200"/>
    </location>
</feature>
<proteinExistence type="predicted"/>
<evidence type="ECO:0000313" key="5">
    <source>
        <dbReference type="Proteomes" id="UP000237968"/>
    </source>
</evidence>
<sequence length="1183" mass="125183">MPRIFRASPIRAALGLLAACLLMLSCGVAEPTLAATAQDRPPPPQLDIKLVEHARAELAPRVDWRASAIERAPMALTAGDGSGLRLVSVTGTVVIEDPLAFTELHLTFENPEDRRREGRFEFDVPQGAALSRLAMKIGRRWMEGEVVERDKGRQTFETYLHWRPRVDPALLEKAGANRVSARVFPILPRERKQIIVSYSQPLVGGEESYRLPLQGLPQLDELDLRVVVNTAAPRAGAPNSVQRVMEVSERDFAPKRDLVVALDGAGDAAALRADELVAVRVRPRLAAADREDRVDSLTLLFDTSASTARSFDREVDRLGETLAALDQRPVRVVAFDQTVSLIHDGPAADALGAPLASLRERRAFGASDLHGALSHELVRAAGARRLLVWSDGVATAGEVEGVALAAAAGALGLDRIDAYAPSTSADRQALSALASAAGRAGFVVGPELDGAALVESLSRPGFDSVEVSVAGADWSYPRSLDGFAPGDDVVVVASFPDTAPDEVYLGFSDPRLPDHAVPTLDGAVPLVLRAVAQARVDELQRELEQTRDPEAAALVRDHLVELAVDNRLLTRHTALLVLESEAEYQRYGIRRAARTDILTVGPDGVELLRRGGGPSGWPAPSSDARLADGTPPAERGTRGAVASVRSRDEAAARGRNNAGVLGVMAQQGGQVFASPEGEDEVLGGLGGSKVGEAYGVGGLGFVGTGRGGGGGGEGSIGVGDTGLIGKGGGGTGSGYGRGSGLGFGGRGKRAPQVRQAQASVSGSLGKDVIRRVVRAHLNEVRSCYNAGLARNPDAAGRVEVQFRIAGSGEVSSSSVTGNTLGDDQVGSCIAAAVRRWKFPKPRAGAAVVVKYPFILEPEARSSPRSSRSRPRAARRTRRPGDPSDPKGAKWAGSAQSGRFGSLQSLVAQGRAAQARAEAWEWATTEPDNTLALVALGELLELDGQRELAARVLGSVIDLHPHRADMRRAAAARLELLGESGRALAIDSYRKAIEQRPDQINGHRLLAWALAKGGEYEQAFEVLSAGIETQVPAGRFNGVKSLLREDRELVAAAWLASDSSPALEARLRAAGVRPATAGSLRLVASWETDATDVDILVEPIGRGEGRRHADVRMGFGPEAWISRGARRPEAVNARVRYFNRGAMGYAMGTVSAIVHDGAGRLSFRDRPFVLMNGSGSVELGRFGA</sequence>
<dbReference type="PROSITE" id="PS51257">
    <property type="entry name" value="PROKAR_LIPOPROTEIN"/>
    <property type="match status" value="1"/>
</dbReference>
<name>A0A2S9XBJ3_9BACT</name>
<comment type="caution">
    <text evidence="4">The sequence shown here is derived from an EMBL/GenBank/DDBJ whole genome shotgun (WGS) entry which is preliminary data.</text>
</comment>
<dbReference type="InterPro" id="IPR011990">
    <property type="entry name" value="TPR-like_helical_dom_sf"/>
</dbReference>
<reference evidence="4 5" key="1">
    <citation type="submission" date="2018-03" db="EMBL/GenBank/DDBJ databases">
        <title>Draft Genome Sequences of the Obligatory Marine Myxobacteria Enhygromyxa salina SWB005.</title>
        <authorList>
            <person name="Poehlein A."/>
            <person name="Moghaddam J.A."/>
            <person name="Harms H."/>
            <person name="Alanjari M."/>
            <person name="Koenig G.M."/>
            <person name="Daniel R."/>
            <person name="Schaeberle T.F."/>
        </authorList>
    </citation>
    <scope>NUCLEOTIDE SEQUENCE [LARGE SCALE GENOMIC DNA]</scope>
    <source>
        <strain evidence="4 5">SWB005</strain>
    </source>
</reference>
<evidence type="ECO:0000313" key="4">
    <source>
        <dbReference type="EMBL" id="PRP90216.1"/>
    </source>
</evidence>
<gene>
    <name evidence="4" type="ORF">ENSA5_66770</name>
</gene>
<dbReference type="InterPro" id="IPR013694">
    <property type="entry name" value="VIT"/>
</dbReference>
<feature type="signal peptide" evidence="2">
    <location>
        <begin position="1"/>
        <end position="34"/>
    </location>
</feature>
<dbReference type="AlphaFoldDB" id="A0A2S9XBJ3"/>
<feature type="region of interest" description="Disordered" evidence="1">
    <location>
        <begin position="611"/>
        <end position="647"/>
    </location>
</feature>
<dbReference type="Gene3D" id="3.30.1150.10">
    <property type="match status" value="1"/>
</dbReference>
<dbReference type="Proteomes" id="UP000237968">
    <property type="component" value="Unassembled WGS sequence"/>
</dbReference>
<dbReference type="PROSITE" id="PS51468">
    <property type="entry name" value="VIT"/>
    <property type="match status" value="1"/>
</dbReference>
<dbReference type="RefSeq" id="WP_181198432.1">
    <property type="nucleotide sequence ID" value="NZ_PVNK01000291.1"/>
</dbReference>
<dbReference type="InterPro" id="IPR049806">
    <property type="entry name" value="MasK-like_C"/>
</dbReference>
<feature type="region of interest" description="Disordered" evidence="1">
    <location>
        <begin position="859"/>
        <end position="894"/>
    </location>
</feature>
<keyword evidence="2" id="KW-0732">Signal</keyword>
<feature type="compositionally biased region" description="Basic and acidic residues" evidence="1">
    <location>
        <begin position="878"/>
        <end position="887"/>
    </location>
</feature>
<evidence type="ECO:0000256" key="2">
    <source>
        <dbReference type="SAM" id="SignalP"/>
    </source>
</evidence>
<protein>
    <submittedName>
        <fullName evidence="4">Vault protein inter-alpha-trypsin</fullName>
    </submittedName>
</protein>